<dbReference type="InterPro" id="IPR025500">
    <property type="entry name" value="DUF4390"/>
</dbReference>
<sequence length="230" mass="26158">MHKRGQGVRALAIHAIVKTGFDHLVSGRAIQLFKVCLLLGFVWFGAGGGQAYGQASDAELPDHAQASVQRIEPLVHQGHLSMDIDIEMSLSHSMAEALKRGVALTFTIEVEIDQPRWWWFDKVLVDARLTRRVSFNTLTRQWRVSIGDLGLVVATYNEALDLVRRVRGWEVAPIDRFESDADYKGRVRIMLDATQLSRPMQLDANKRSDWTLISPWREFEFSVGRERDNS</sequence>
<gene>
    <name evidence="1" type="ORF">DBV39_15985</name>
</gene>
<keyword evidence="2" id="KW-1185">Reference proteome</keyword>
<evidence type="ECO:0000313" key="1">
    <source>
        <dbReference type="EMBL" id="AWB34978.1"/>
    </source>
</evidence>
<dbReference type="Proteomes" id="UP000244571">
    <property type="component" value="Chromosome"/>
</dbReference>
<protein>
    <submittedName>
        <fullName evidence="1">DUF4390 domain-containing protein</fullName>
    </submittedName>
</protein>
<dbReference type="EMBL" id="CP028901">
    <property type="protein sequence ID" value="AWB34978.1"/>
    <property type="molecule type" value="Genomic_DNA"/>
</dbReference>
<reference evidence="1 2" key="1">
    <citation type="submission" date="2018-04" db="EMBL/GenBank/DDBJ databases">
        <title>Bordetella sp. HZ20 isolated from seawater.</title>
        <authorList>
            <person name="Sun C."/>
        </authorList>
    </citation>
    <scope>NUCLEOTIDE SEQUENCE [LARGE SCALE GENOMIC DNA]</scope>
    <source>
        <strain evidence="1 2">HZ20</strain>
    </source>
</reference>
<dbReference type="AlphaFoldDB" id="A0A2R4XMG3"/>
<accession>A0A2R4XMG3</accession>
<organism evidence="1 2">
    <name type="scientific">Orrella marina</name>
    <dbReference type="NCBI Taxonomy" id="2163011"/>
    <lineage>
        <taxon>Bacteria</taxon>
        <taxon>Pseudomonadati</taxon>
        <taxon>Pseudomonadota</taxon>
        <taxon>Betaproteobacteria</taxon>
        <taxon>Burkholderiales</taxon>
        <taxon>Alcaligenaceae</taxon>
        <taxon>Orrella</taxon>
    </lineage>
</organism>
<proteinExistence type="predicted"/>
<evidence type="ECO:0000313" key="2">
    <source>
        <dbReference type="Proteomes" id="UP000244571"/>
    </source>
</evidence>
<dbReference type="KEGG" id="boz:DBV39_15985"/>
<name>A0A2R4XMG3_9BURK</name>
<dbReference type="Pfam" id="PF14334">
    <property type="entry name" value="DUF4390"/>
    <property type="match status" value="1"/>
</dbReference>